<evidence type="ECO:0000256" key="9">
    <source>
        <dbReference type="ARBA" id="ARBA00023065"/>
    </source>
</evidence>
<dbReference type="InterPro" id="IPR020537">
    <property type="entry name" value="ATP_synth_F0_csu_DDCD_BS"/>
</dbReference>
<feature type="transmembrane region" description="Helical" evidence="14">
    <location>
        <begin position="6"/>
        <end position="28"/>
    </location>
</feature>
<comment type="similarity">
    <text evidence="2 14">Belongs to the ATPase C chain family.</text>
</comment>
<dbReference type="GO" id="GO:0033177">
    <property type="term" value="C:proton-transporting two-sector ATPase complex, proton-transporting domain"/>
    <property type="evidence" value="ECO:0007669"/>
    <property type="project" value="InterPro"/>
</dbReference>
<dbReference type="FunFam" id="1.20.20.10:FF:000002">
    <property type="entry name" value="ATP synthase subunit c"/>
    <property type="match status" value="1"/>
</dbReference>
<dbReference type="Gene3D" id="1.20.20.10">
    <property type="entry name" value="F1F0 ATP synthase subunit C"/>
    <property type="match status" value="1"/>
</dbReference>
<keyword evidence="12 14" id="KW-0066">ATP synthesis</keyword>
<comment type="function">
    <text evidence="14">Key component of the F(0) channel; it plays a direct role in translocation across the membrane. A homomeric c-ring of between 10-14 subunits forms the central stalk rotor element with the F(1) delta and epsilon subunits.</text>
</comment>
<protein>
    <recommendedName>
        <fullName evidence="14">ATP synthase subunit c</fullName>
    </recommendedName>
    <alternativeName>
        <fullName evidence="14">ATP synthase F(0) sector subunit c</fullName>
    </alternativeName>
    <alternativeName>
        <fullName evidence="14">F-type ATPase subunit c</fullName>
        <shortName evidence="14">F-ATPase subunit c</shortName>
    </alternativeName>
    <alternativeName>
        <fullName evidence="14">Lipid-binding protein</fullName>
    </alternativeName>
</protein>
<evidence type="ECO:0000259" key="15">
    <source>
        <dbReference type="Pfam" id="PF00137"/>
    </source>
</evidence>
<dbReference type="GO" id="GO:0008289">
    <property type="term" value="F:lipid binding"/>
    <property type="evidence" value="ECO:0007669"/>
    <property type="project" value="UniProtKB-KW"/>
</dbReference>
<dbReference type="AlphaFoldDB" id="A0A369AYU6"/>
<feature type="transmembrane region" description="Helical" evidence="14">
    <location>
        <begin position="49"/>
        <end position="74"/>
    </location>
</feature>
<dbReference type="PROSITE" id="PS00605">
    <property type="entry name" value="ATPASE_C"/>
    <property type="match status" value="1"/>
</dbReference>
<evidence type="ECO:0000256" key="13">
    <source>
        <dbReference type="ARBA" id="ARBA00025198"/>
    </source>
</evidence>
<keyword evidence="10 14" id="KW-0446">Lipid-binding</keyword>
<evidence type="ECO:0000256" key="14">
    <source>
        <dbReference type="HAMAP-Rule" id="MF_01396"/>
    </source>
</evidence>
<sequence>MGVNGFVAIAAAIAAFTGIGAGIGISIATGKASEAISRQPEASGKIMSVTLLGTALSEATAIYGFVIALILLLMKWAA</sequence>
<evidence type="ECO:0000256" key="5">
    <source>
        <dbReference type="ARBA" id="ARBA00022547"/>
    </source>
</evidence>
<keyword evidence="5 14" id="KW-0138">CF(0)</keyword>
<gene>
    <name evidence="14" type="primary">atpE</name>
    <name evidence="16" type="ORF">DFR58_11544</name>
</gene>
<dbReference type="SUPFAM" id="SSF81333">
    <property type="entry name" value="F1F0 ATP synthase subunit C"/>
    <property type="match status" value="1"/>
</dbReference>
<dbReference type="Proteomes" id="UP000253034">
    <property type="component" value="Unassembled WGS sequence"/>
</dbReference>
<organism evidence="16 17">
    <name type="scientific">Anaerobacterium chartisolvens</name>
    <dbReference type="NCBI Taxonomy" id="1297424"/>
    <lineage>
        <taxon>Bacteria</taxon>
        <taxon>Bacillati</taxon>
        <taxon>Bacillota</taxon>
        <taxon>Clostridia</taxon>
        <taxon>Eubacteriales</taxon>
        <taxon>Oscillospiraceae</taxon>
        <taxon>Anaerobacterium</taxon>
    </lineage>
</organism>
<evidence type="ECO:0000256" key="8">
    <source>
        <dbReference type="ARBA" id="ARBA00022989"/>
    </source>
</evidence>
<comment type="function">
    <text evidence="13 14">F(1)F(0) ATP synthase produces ATP from ADP in the presence of a proton or sodium gradient. F-type ATPases consist of two structural domains, F(1) containing the extramembraneous catalytic core and F(0) containing the membrane proton channel, linked together by a central stalk and a peripheral stalk. During catalysis, ATP synthesis in the catalytic domain of F(1) is coupled via a rotary mechanism of the central stalk subunits to proton translocation.</text>
</comment>
<dbReference type="Pfam" id="PF00137">
    <property type="entry name" value="ATP-synt_C"/>
    <property type="match status" value="1"/>
</dbReference>
<comment type="subcellular location">
    <subcellularLocation>
        <location evidence="1 14">Cell membrane</location>
        <topology evidence="1 14">Multi-pass membrane protein</topology>
    </subcellularLocation>
</comment>
<keyword evidence="6 14" id="KW-0812">Transmembrane</keyword>
<keyword evidence="17" id="KW-1185">Reference proteome</keyword>
<keyword evidence="8 14" id="KW-1133">Transmembrane helix</keyword>
<evidence type="ECO:0000256" key="12">
    <source>
        <dbReference type="ARBA" id="ARBA00023310"/>
    </source>
</evidence>
<dbReference type="InterPro" id="IPR038662">
    <property type="entry name" value="ATP_synth_F0_csu_sf"/>
</dbReference>
<evidence type="ECO:0000256" key="4">
    <source>
        <dbReference type="ARBA" id="ARBA00022475"/>
    </source>
</evidence>
<proteinExistence type="inferred from homology"/>
<dbReference type="GO" id="GO:0045259">
    <property type="term" value="C:proton-transporting ATP synthase complex"/>
    <property type="evidence" value="ECO:0007669"/>
    <property type="project" value="UniProtKB-KW"/>
</dbReference>
<evidence type="ECO:0000256" key="7">
    <source>
        <dbReference type="ARBA" id="ARBA00022781"/>
    </source>
</evidence>
<comment type="caution">
    <text evidence="16">The sequence shown here is derived from an EMBL/GenBank/DDBJ whole genome shotgun (WGS) entry which is preliminary data.</text>
</comment>
<evidence type="ECO:0000256" key="6">
    <source>
        <dbReference type="ARBA" id="ARBA00022692"/>
    </source>
</evidence>
<dbReference type="InterPro" id="IPR000454">
    <property type="entry name" value="ATP_synth_F0_csu"/>
</dbReference>
<evidence type="ECO:0000256" key="1">
    <source>
        <dbReference type="ARBA" id="ARBA00004651"/>
    </source>
</evidence>
<keyword evidence="3 14" id="KW-0813">Transport</keyword>
<dbReference type="InterPro" id="IPR035921">
    <property type="entry name" value="F/V-ATP_Csub_sf"/>
</dbReference>
<dbReference type="InterPro" id="IPR002379">
    <property type="entry name" value="ATPase_proteolipid_c-like_dom"/>
</dbReference>
<dbReference type="HAMAP" id="MF_01396">
    <property type="entry name" value="ATP_synth_c_bact"/>
    <property type="match status" value="1"/>
</dbReference>
<evidence type="ECO:0000313" key="16">
    <source>
        <dbReference type="EMBL" id="RCX14321.1"/>
    </source>
</evidence>
<keyword evidence="11 14" id="KW-0472">Membrane</keyword>
<dbReference type="GO" id="GO:0005886">
    <property type="term" value="C:plasma membrane"/>
    <property type="evidence" value="ECO:0007669"/>
    <property type="project" value="UniProtKB-SubCell"/>
</dbReference>
<evidence type="ECO:0000256" key="11">
    <source>
        <dbReference type="ARBA" id="ARBA00023136"/>
    </source>
</evidence>
<evidence type="ECO:0000313" key="17">
    <source>
        <dbReference type="Proteomes" id="UP000253034"/>
    </source>
</evidence>
<dbReference type="NCBIfam" id="TIGR01260">
    <property type="entry name" value="ATP_synt_c"/>
    <property type="match status" value="1"/>
</dbReference>
<evidence type="ECO:0000256" key="10">
    <source>
        <dbReference type="ARBA" id="ARBA00023121"/>
    </source>
</evidence>
<evidence type="ECO:0000256" key="3">
    <source>
        <dbReference type="ARBA" id="ARBA00022448"/>
    </source>
</evidence>
<keyword evidence="7 14" id="KW-0375">Hydrogen ion transport</keyword>
<feature type="site" description="Reversibly protonated during proton transport" evidence="14">
    <location>
        <position position="58"/>
    </location>
</feature>
<accession>A0A369AYU6</accession>
<reference evidence="16 17" key="1">
    <citation type="submission" date="2018-07" db="EMBL/GenBank/DDBJ databases">
        <title>Genomic Encyclopedia of Type Strains, Phase IV (KMG-IV): sequencing the most valuable type-strain genomes for metagenomic binning, comparative biology and taxonomic classification.</title>
        <authorList>
            <person name="Goeker M."/>
        </authorList>
    </citation>
    <scope>NUCLEOTIDE SEQUENCE [LARGE SCALE GENOMIC DNA]</scope>
    <source>
        <strain evidence="16 17">DSM 27016</strain>
    </source>
</reference>
<dbReference type="InterPro" id="IPR005953">
    <property type="entry name" value="ATP_synth_csu_bac/chlpt"/>
</dbReference>
<dbReference type="RefSeq" id="WP_423230836.1">
    <property type="nucleotide sequence ID" value="NZ_QPJT01000015.1"/>
</dbReference>
<name>A0A369AYU6_9FIRM</name>
<dbReference type="PRINTS" id="PR00124">
    <property type="entry name" value="ATPASEC"/>
</dbReference>
<dbReference type="GO" id="GO:0046933">
    <property type="term" value="F:proton-transporting ATP synthase activity, rotational mechanism"/>
    <property type="evidence" value="ECO:0007669"/>
    <property type="project" value="UniProtKB-UniRule"/>
</dbReference>
<dbReference type="EMBL" id="QPJT01000015">
    <property type="protein sequence ID" value="RCX14321.1"/>
    <property type="molecule type" value="Genomic_DNA"/>
</dbReference>
<keyword evidence="4 14" id="KW-1003">Cell membrane</keyword>
<feature type="domain" description="V-ATPase proteolipid subunit C-like" evidence="15">
    <location>
        <begin position="9"/>
        <end position="71"/>
    </location>
</feature>
<evidence type="ECO:0000256" key="2">
    <source>
        <dbReference type="ARBA" id="ARBA00006704"/>
    </source>
</evidence>
<keyword evidence="9 14" id="KW-0406">Ion transport</keyword>